<evidence type="ECO:0000313" key="18">
    <source>
        <dbReference type="Proteomes" id="UP000274097"/>
    </source>
</evidence>
<feature type="binding site" evidence="9 13">
    <location>
        <position position="13"/>
    </location>
    <ligand>
        <name>Mn(2+)</name>
        <dbReference type="ChEBI" id="CHEBI:29035"/>
        <label>2</label>
    </ligand>
</feature>
<proteinExistence type="inferred from homology"/>
<evidence type="ECO:0000256" key="2">
    <source>
        <dbReference type="ARBA" id="ARBA00002315"/>
    </source>
</evidence>
<dbReference type="InterPro" id="IPR005995">
    <property type="entry name" value="Pgm_bpd_ind"/>
</dbReference>
<dbReference type="GO" id="GO:0004619">
    <property type="term" value="F:phosphoglycerate mutase activity"/>
    <property type="evidence" value="ECO:0007669"/>
    <property type="project" value="UniProtKB-UniRule"/>
</dbReference>
<evidence type="ECO:0000259" key="15">
    <source>
        <dbReference type="Pfam" id="PF06415"/>
    </source>
</evidence>
<keyword evidence="5 9" id="KW-0479">Metal-binding</keyword>
<evidence type="ECO:0000256" key="9">
    <source>
        <dbReference type="HAMAP-Rule" id="MF_01038"/>
    </source>
</evidence>
<feature type="binding site" evidence="9 13">
    <location>
        <position position="457"/>
    </location>
    <ligand>
        <name>Mn(2+)</name>
        <dbReference type="ChEBI" id="CHEBI:29035"/>
        <label>1</label>
    </ligand>
</feature>
<feature type="binding site" evidence="9 13">
    <location>
        <position position="438"/>
    </location>
    <ligand>
        <name>Mn(2+)</name>
        <dbReference type="ChEBI" id="CHEBI:29035"/>
        <label>2</label>
    </ligand>
</feature>
<dbReference type="NCBIfam" id="TIGR01307">
    <property type="entry name" value="pgm_bpd_ind"/>
    <property type="match status" value="1"/>
</dbReference>
<dbReference type="GO" id="GO:0006007">
    <property type="term" value="P:glucose catabolic process"/>
    <property type="evidence" value="ECO:0007669"/>
    <property type="project" value="InterPro"/>
</dbReference>
<evidence type="ECO:0000313" key="17">
    <source>
        <dbReference type="EMBL" id="RMI24848.1"/>
    </source>
</evidence>
<dbReference type="Gene3D" id="3.40.1450.10">
    <property type="entry name" value="BPG-independent phosphoglycerate mutase, domain B"/>
    <property type="match status" value="1"/>
</dbReference>
<gene>
    <name evidence="9" type="primary">gpmI</name>
    <name evidence="16" type="ORF">D6Z83_21595</name>
    <name evidence="17" type="ORF">EBE87_11960</name>
</gene>
<feature type="binding site" evidence="9 13">
    <location>
        <position position="397"/>
    </location>
    <ligand>
        <name>Mn(2+)</name>
        <dbReference type="ChEBI" id="CHEBI:29035"/>
        <label>1</label>
    </ligand>
</feature>
<dbReference type="Pfam" id="PF01676">
    <property type="entry name" value="Metalloenzyme"/>
    <property type="match status" value="1"/>
</dbReference>
<evidence type="ECO:0000256" key="7">
    <source>
        <dbReference type="ARBA" id="ARBA00023211"/>
    </source>
</evidence>
<feature type="binding site" evidence="9 13">
    <location>
        <position position="439"/>
    </location>
    <ligand>
        <name>Mn(2+)</name>
        <dbReference type="ChEBI" id="CHEBI:29035"/>
        <label>2</label>
    </ligand>
</feature>
<dbReference type="PANTHER" id="PTHR31637:SF0">
    <property type="entry name" value="2,3-BISPHOSPHOGLYCERATE-INDEPENDENT PHOSPHOGLYCERATE MUTASE"/>
    <property type="match status" value="1"/>
</dbReference>
<keyword evidence="8 9" id="KW-0413">Isomerase</keyword>
<name>A0A3A9JC06_9PROT</name>
<dbReference type="InParanoid" id="A0A3A9JC06"/>
<reference evidence="16 19" key="1">
    <citation type="submission" date="2018-09" db="EMBL/GenBank/DDBJ databases">
        <title>Roseomonas sp. nov., isolated from feces of Tibetan antelopes in the Qinghai-Tibet plateau, China.</title>
        <authorList>
            <person name="Tian Z."/>
        </authorList>
    </citation>
    <scope>NUCLEOTIDE SEQUENCE [LARGE SCALE GENOMIC DNA]</scope>
    <source>
        <strain evidence="17 18">Z23</strain>
        <strain evidence="16 19">Z24</strain>
    </source>
</reference>
<evidence type="ECO:0000256" key="13">
    <source>
        <dbReference type="PIRSR" id="PIRSR001492-3"/>
    </source>
</evidence>
<dbReference type="PANTHER" id="PTHR31637">
    <property type="entry name" value="2,3-BISPHOSPHOGLYCERATE-INDEPENDENT PHOSPHOGLYCERATE MUTASE"/>
    <property type="match status" value="1"/>
</dbReference>
<dbReference type="SUPFAM" id="SSF53649">
    <property type="entry name" value="Alkaline phosphatase-like"/>
    <property type="match status" value="1"/>
</dbReference>
<dbReference type="UniPathway" id="UPA00109">
    <property type="reaction ID" value="UER00186"/>
</dbReference>
<dbReference type="CDD" id="cd16010">
    <property type="entry name" value="iPGM"/>
    <property type="match status" value="1"/>
</dbReference>
<accession>A0A3A9JC06</accession>
<evidence type="ECO:0000256" key="6">
    <source>
        <dbReference type="ARBA" id="ARBA00023152"/>
    </source>
</evidence>
<feature type="binding site" evidence="9 12">
    <location>
        <begin position="153"/>
        <end position="154"/>
    </location>
    <ligand>
        <name>substrate</name>
    </ligand>
</feature>
<feature type="active site" description="Phosphoserine intermediate" evidence="9 11">
    <location>
        <position position="63"/>
    </location>
</feature>
<evidence type="ECO:0000256" key="1">
    <source>
        <dbReference type="ARBA" id="ARBA00000370"/>
    </source>
</evidence>
<evidence type="ECO:0000256" key="8">
    <source>
        <dbReference type="ARBA" id="ARBA00023235"/>
    </source>
</evidence>
<comment type="pathway">
    <text evidence="3 9">Carbohydrate degradation; glycolysis; pyruvate from D-glyceraldehyde 3-phosphate: step 3/5.</text>
</comment>
<comment type="caution">
    <text evidence="16">The sequence shown here is derived from an EMBL/GenBank/DDBJ whole genome shotgun (WGS) entry which is preliminary data.</text>
</comment>
<dbReference type="EC" id="5.4.2.12" evidence="9 10"/>
<dbReference type="Pfam" id="PF06415">
    <property type="entry name" value="iPGM_N"/>
    <property type="match status" value="1"/>
</dbReference>
<dbReference type="Gene3D" id="3.40.720.10">
    <property type="entry name" value="Alkaline Phosphatase, subunit A"/>
    <property type="match status" value="1"/>
</dbReference>
<feature type="binding site" evidence="9 12">
    <location>
        <position position="189"/>
    </location>
    <ligand>
        <name>substrate</name>
    </ligand>
</feature>
<evidence type="ECO:0000256" key="11">
    <source>
        <dbReference type="PIRSR" id="PIRSR001492-1"/>
    </source>
</evidence>
<dbReference type="InterPro" id="IPR006124">
    <property type="entry name" value="Metalloenzyme"/>
</dbReference>
<dbReference type="HAMAP" id="MF_01038">
    <property type="entry name" value="GpmI"/>
    <property type="match status" value="1"/>
</dbReference>
<evidence type="ECO:0000256" key="10">
    <source>
        <dbReference type="NCBIfam" id="TIGR01307"/>
    </source>
</evidence>
<dbReference type="OrthoDB" id="9800863at2"/>
<dbReference type="FunFam" id="3.40.1450.10:FF:000002">
    <property type="entry name" value="2,3-bisphosphoglycerate-independent phosphoglycerate mutase"/>
    <property type="match status" value="1"/>
</dbReference>
<dbReference type="GO" id="GO:0006096">
    <property type="term" value="P:glycolytic process"/>
    <property type="evidence" value="ECO:0007669"/>
    <property type="project" value="UniProtKB-UniRule"/>
</dbReference>
<comment type="similarity">
    <text evidence="4 9">Belongs to the BPG-independent phosphoglycerate mutase family.</text>
</comment>
<dbReference type="InterPro" id="IPR036646">
    <property type="entry name" value="PGAM_B_sf"/>
</dbReference>
<feature type="domain" description="BPG-independent PGAM N-terminal" evidence="15">
    <location>
        <begin position="83"/>
        <end position="291"/>
    </location>
</feature>
<comment type="catalytic activity">
    <reaction evidence="1 9">
        <text>(2R)-2-phosphoglycerate = (2R)-3-phosphoglycerate</text>
        <dbReference type="Rhea" id="RHEA:15901"/>
        <dbReference type="ChEBI" id="CHEBI:58272"/>
        <dbReference type="ChEBI" id="CHEBI:58289"/>
        <dbReference type="EC" id="5.4.2.12"/>
    </reaction>
</comment>
<comment type="cofactor">
    <cofactor evidence="9">
        <name>Mn(2+)</name>
        <dbReference type="ChEBI" id="CHEBI:29035"/>
    </cofactor>
    <text evidence="9">Binds 2 manganese ions per subunit.</text>
</comment>
<organism evidence="16 19">
    <name type="scientific">Teichococcus wenyumeiae</name>
    <dbReference type="NCBI Taxonomy" id="2478470"/>
    <lineage>
        <taxon>Bacteria</taxon>
        <taxon>Pseudomonadati</taxon>
        <taxon>Pseudomonadota</taxon>
        <taxon>Alphaproteobacteria</taxon>
        <taxon>Acetobacterales</taxon>
        <taxon>Roseomonadaceae</taxon>
        <taxon>Roseomonas</taxon>
    </lineage>
</organism>
<dbReference type="RefSeq" id="WP_120640282.1">
    <property type="nucleotide sequence ID" value="NZ_RAQU01000185.1"/>
</dbReference>
<evidence type="ECO:0000256" key="3">
    <source>
        <dbReference type="ARBA" id="ARBA00004798"/>
    </source>
</evidence>
<feature type="binding site" evidence="9 12">
    <location>
        <begin position="254"/>
        <end position="257"/>
    </location>
    <ligand>
        <name>substrate</name>
    </ligand>
</feature>
<comment type="subunit">
    <text evidence="9">Monomer.</text>
</comment>
<dbReference type="GO" id="GO:0030145">
    <property type="term" value="F:manganese ion binding"/>
    <property type="evidence" value="ECO:0007669"/>
    <property type="project" value="UniProtKB-UniRule"/>
</dbReference>
<evidence type="ECO:0000256" key="5">
    <source>
        <dbReference type="ARBA" id="ARBA00022723"/>
    </source>
</evidence>
<feature type="binding site" evidence="9 12">
    <location>
        <position position="183"/>
    </location>
    <ligand>
        <name>substrate</name>
    </ligand>
</feature>
<dbReference type="FunCoup" id="A0A3A9JC06">
    <property type="interactions" value="481"/>
</dbReference>
<evidence type="ECO:0000313" key="19">
    <source>
        <dbReference type="Proteomes" id="UP000278036"/>
    </source>
</evidence>
<evidence type="ECO:0000259" key="14">
    <source>
        <dbReference type="Pfam" id="PF01676"/>
    </source>
</evidence>
<dbReference type="Proteomes" id="UP000274097">
    <property type="component" value="Unassembled WGS sequence"/>
</dbReference>
<evidence type="ECO:0000256" key="4">
    <source>
        <dbReference type="ARBA" id="ARBA00008819"/>
    </source>
</evidence>
<evidence type="ECO:0000256" key="12">
    <source>
        <dbReference type="PIRSR" id="PIRSR001492-2"/>
    </source>
</evidence>
<feature type="binding site" evidence="9 13">
    <location>
        <position position="401"/>
    </location>
    <ligand>
        <name>Mn(2+)</name>
        <dbReference type="ChEBI" id="CHEBI:29035"/>
        <label>1</label>
    </ligand>
</feature>
<dbReference type="InterPro" id="IPR017850">
    <property type="entry name" value="Alkaline_phosphatase_core_sf"/>
</dbReference>
<feature type="domain" description="Metalloenzyme" evidence="14">
    <location>
        <begin position="6"/>
        <end position="494"/>
    </location>
</feature>
<dbReference type="InterPro" id="IPR011258">
    <property type="entry name" value="BPG-indep_PGM_N"/>
</dbReference>
<keyword evidence="18" id="KW-1185">Reference proteome</keyword>
<comment type="function">
    <text evidence="2 9">Catalyzes the interconversion of 2-phosphoglycerate and 3-phosphoglycerate.</text>
</comment>
<dbReference type="GO" id="GO:0005829">
    <property type="term" value="C:cytosol"/>
    <property type="evidence" value="ECO:0007669"/>
    <property type="project" value="TreeGrafter"/>
</dbReference>
<dbReference type="PIRSF" id="PIRSF001492">
    <property type="entry name" value="IPGAM"/>
    <property type="match status" value="1"/>
</dbReference>
<dbReference type="AlphaFoldDB" id="A0A3A9JC06"/>
<evidence type="ECO:0000313" key="16">
    <source>
        <dbReference type="EMBL" id="RKK02095.1"/>
    </source>
</evidence>
<feature type="binding site" evidence="9 12">
    <location>
        <position position="124"/>
    </location>
    <ligand>
        <name>substrate</name>
    </ligand>
</feature>
<keyword evidence="7 9" id="KW-0464">Manganese</keyword>
<dbReference type="SUPFAM" id="SSF64158">
    <property type="entry name" value="2,3-Bisphosphoglycerate-independent phosphoglycerate mutase, substrate-binding domain"/>
    <property type="match status" value="1"/>
</dbReference>
<dbReference type="EMBL" id="RAQU01000185">
    <property type="protein sequence ID" value="RKK02095.1"/>
    <property type="molecule type" value="Genomic_DNA"/>
</dbReference>
<feature type="binding site" evidence="9 13">
    <location>
        <position position="63"/>
    </location>
    <ligand>
        <name>Mn(2+)</name>
        <dbReference type="ChEBI" id="CHEBI:29035"/>
        <label>2</label>
    </ligand>
</feature>
<feature type="binding site" evidence="9 12">
    <location>
        <position position="330"/>
    </location>
    <ligand>
        <name>substrate</name>
    </ligand>
</feature>
<dbReference type="Proteomes" id="UP000278036">
    <property type="component" value="Unassembled WGS sequence"/>
</dbReference>
<sequence>MPHPRPVMLVVLDGWGWREEAADNAVRQARTPCFDALWAAGPRAFLHTSGPDVGLPEGQMGNSEVGHLNLGAGRIVMQDLPRIDRAVADGSLAQNPAIQDLISKLKASGGTLHLMGLLSPGGVHSHQDHALALARIFAGAGIPVAIHAWTDGRDTPPKASPDFLARFEPQLPAGARIATVCGRYFAMDRDNRWERVKQAWDAMVLGQGEKAPTAAAAIAAAHAAGKTDEFIPAASIGGYAGMKDGDALLCFNFRADRVRQTMAALLDPAFTGFPRPFMPKLVGAAMMTHYSDPLTALMATIFPPQSMQEILGAVVSAAGKTQMRMAETEKYPHVTYFFNGGEETPFPGEERTMVASPKVATYDLQPEMSAPELADKAVQAINSAKYDLIILNFANADMVGHTGSLEAAIKACEAVDAGLSRIVQAVRAQGGALLVTADHGNAELMRDPNTGGPHTAHTTNLVPVVLVGGPAGAVLHEGRLADVAPTLLALMGLAQPAAMTGRSLIGTGG</sequence>
<keyword evidence="6 9" id="KW-0324">Glycolysis</keyword>
<dbReference type="EMBL" id="RFLX01000007">
    <property type="protein sequence ID" value="RMI24848.1"/>
    <property type="molecule type" value="Genomic_DNA"/>
</dbReference>
<protein>
    <recommendedName>
        <fullName evidence="9 10">2,3-bisphosphoglycerate-independent phosphoglycerate mutase</fullName>
        <shortName evidence="9">BPG-independent PGAM</shortName>
        <shortName evidence="9">Phosphoglyceromutase</shortName>
        <shortName evidence="9">iPGM</shortName>
        <ecNumber evidence="9 10">5.4.2.12</ecNumber>
    </recommendedName>
</protein>